<keyword evidence="3 6" id="KW-1133">Transmembrane helix</keyword>
<reference evidence="8 9" key="1">
    <citation type="journal article" date="2011" name="Proc. Natl. Acad. Sci. U.S.A.">
        <title>Comparative genomics of xylose-fermenting fungi for enhanced biofuel production.</title>
        <authorList>
            <person name="Wohlbach D.J."/>
            <person name="Kuo A."/>
            <person name="Sato T.K."/>
            <person name="Potts K.M."/>
            <person name="Salamov A.A."/>
            <person name="LaButti K.M."/>
            <person name="Sun H."/>
            <person name="Clum A."/>
            <person name="Pangilinan J.L."/>
            <person name="Lindquist E.A."/>
            <person name="Lucas S."/>
            <person name="Lapidus A."/>
            <person name="Jin M."/>
            <person name="Gunawan C."/>
            <person name="Balan V."/>
            <person name="Dale B.E."/>
            <person name="Jeffries T.W."/>
            <person name="Zinkel R."/>
            <person name="Barry K.W."/>
            <person name="Grigoriev I.V."/>
            <person name="Gasch A.P."/>
        </authorList>
    </citation>
    <scope>NUCLEOTIDE SEQUENCE [LARGE SCALE GENOMIC DNA]</scope>
    <source>
        <strain evidence="9">ATCC 10573 / BCRC 21748 / CBS 615 / JCM 9827 / NBRC 10315 / NRRL Y-1498 / VKM Y-70</strain>
    </source>
</reference>
<evidence type="ECO:0000313" key="8">
    <source>
        <dbReference type="EMBL" id="EGV63594.1"/>
    </source>
</evidence>
<comment type="subcellular location">
    <subcellularLocation>
        <location evidence="1">Membrane</location>
        <topology evidence="1">Multi-pass membrane protein</topology>
    </subcellularLocation>
</comment>
<evidence type="ECO:0000256" key="4">
    <source>
        <dbReference type="ARBA" id="ARBA00023136"/>
    </source>
</evidence>
<evidence type="ECO:0000256" key="3">
    <source>
        <dbReference type="ARBA" id="ARBA00022989"/>
    </source>
</evidence>
<evidence type="ECO:0000313" key="9">
    <source>
        <dbReference type="Proteomes" id="UP000000707"/>
    </source>
</evidence>
<accession>G3B5L8</accession>
<dbReference type="InterPro" id="IPR036259">
    <property type="entry name" value="MFS_trans_sf"/>
</dbReference>
<evidence type="ECO:0000256" key="6">
    <source>
        <dbReference type="SAM" id="Phobius"/>
    </source>
</evidence>
<dbReference type="SUPFAM" id="SSF103473">
    <property type="entry name" value="MFS general substrate transporter"/>
    <property type="match status" value="1"/>
</dbReference>
<dbReference type="CDD" id="cd17316">
    <property type="entry name" value="MFS_SV2_like"/>
    <property type="match status" value="1"/>
</dbReference>
<feature type="transmembrane region" description="Helical" evidence="6">
    <location>
        <begin position="455"/>
        <end position="476"/>
    </location>
</feature>
<feature type="transmembrane region" description="Helical" evidence="6">
    <location>
        <begin position="291"/>
        <end position="310"/>
    </location>
</feature>
<proteinExistence type="predicted"/>
<gene>
    <name evidence="8" type="ORF">CANTEDRAFT_106383</name>
</gene>
<dbReference type="AlphaFoldDB" id="G3B5L8"/>
<dbReference type="GO" id="GO:0035879">
    <property type="term" value="P:plasma membrane lactate transport"/>
    <property type="evidence" value="ECO:0007669"/>
    <property type="project" value="TreeGrafter"/>
</dbReference>
<dbReference type="Pfam" id="PF00083">
    <property type="entry name" value="Sugar_tr"/>
    <property type="match status" value="1"/>
</dbReference>
<evidence type="ECO:0000256" key="1">
    <source>
        <dbReference type="ARBA" id="ARBA00004141"/>
    </source>
</evidence>
<organism evidence="9">
    <name type="scientific">Candida tenuis (strain ATCC 10573 / BCRC 21748 / CBS 615 / JCM 9827 / NBRC 10315 / NRRL Y-1498 / VKM Y-70)</name>
    <name type="common">Yeast</name>
    <name type="synonym">Yamadazyma tenuis</name>
    <dbReference type="NCBI Taxonomy" id="590646"/>
    <lineage>
        <taxon>Eukaryota</taxon>
        <taxon>Fungi</taxon>
        <taxon>Dikarya</taxon>
        <taxon>Ascomycota</taxon>
        <taxon>Saccharomycotina</taxon>
        <taxon>Pichiomycetes</taxon>
        <taxon>Debaryomycetaceae</taxon>
        <taxon>Yamadazyma</taxon>
    </lineage>
</organism>
<keyword evidence="9" id="KW-1185">Reference proteome</keyword>
<dbReference type="InterPro" id="IPR005828">
    <property type="entry name" value="MFS_sugar_transport-like"/>
</dbReference>
<feature type="transmembrane region" description="Helical" evidence="6">
    <location>
        <begin position="96"/>
        <end position="116"/>
    </location>
</feature>
<evidence type="ECO:0000259" key="7">
    <source>
        <dbReference type="PROSITE" id="PS50850"/>
    </source>
</evidence>
<feature type="transmembrane region" description="Helical" evidence="6">
    <location>
        <begin position="162"/>
        <end position="184"/>
    </location>
</feature>
<dbReference type="PROSITE" id="PS50850">
    <property type="entry name" value="MFS"/>
    <property type="match status" value="1"/>
</dbReference>
<feature type="domain" description="Major facilitator superfamily (MFS) profile" evidence="7">
    <location>
        <begin position="71"/>
        <end position="481"/>
    </location>
</feature>
<dbReference type="EMBL" id="GL996524">
    <property type="protein sequence ID" value="EGV63594.1"/>
    <property type="molecule type" value="Genomic_DNA"/>
</dbReference>
<dbReference type="PANTHER" id="PTHR23508:SF10">
    <property type="entry name" value="CARBOXYLIC ACID TRANSPORTER PROTEIN HOMOLOG"/>
    <property type="match status" value="1"/>
</dbReference>
<protein>
    <recommendedName>
        <fullName evidence="7">Major facilitator superfamily (MFS) profile domain-containing protein</fullName>
    </recommendedName>
</protein>
<name>G3B5L8_CANTC</name>
<evidence type="ECO:0000256" key="5">
    <source>
        <dbReference type="SAM" id="MobiDB-lite"/>
    </source>
</evidence>
<feature type="transmembrane region" description="Helical" evidence="6">
    <location>
        <begin position="196"/>
        <end position="217"/>
    </location>
</feature>
<feature type="region of interest" description="Disordered" evidence="5">
    <location>
        <begin position="492"/>
        <end position="519"/>
    </location>
</feature>
<dbReference type="Gene3D" id="1.20.1250.20">
    <property type="entry name" value="MFS general substrate transporter like domains"/>
    <property type="match status" value="2"/>
</dbReference>
<keyword evidence="2 6" id="KW-0812">Transmembrane</keyword>
<feature type="transmembrane region" description="Helical" evidence="6">
    <location>
        <begin position="136"/>
        <end position="155"/>
    </location>
</feature>
<dbReference type="OrthoDB" id="5296287at2759"/>
<feature type="transmembrane region" description="Helical" evidence="6">
    <location>
        <begin position="229"/>
        <end position="247"/>
    </location>
</feature>
<keyword evidence="4 6" id="KW-0472">Membrane</keyword>
<dbReference type="Proteomes" id="UP000000707">
    <property type="component" value="Unassembled WGS sequence"/>
</dbReference>
<feature type="compositionally biased region" description="Basic and acidic residues" evidence="5">
    <location>
        <begin position="507"/>
        <end position="519"/>
    </location>
</feature>
<feature type="transmembrane region" description="Helical" evidence="6">
    <location>
        <begin position="355"/>
        <end position="373"/>
    </location>
</feature>
<dbReference type="GO" id="GO:0015355">
    <property type="term" value="F:secondary active monocarboxylate transmembrane transporter activity"/>
    <property type="evidence" value="ECO:0007669"/>
    <property type="project" value="TreeGrafter"/>
</dbReference>
<feature type="transmembrane region" description="Helical" evidence="6">
    <location>
        <begin position="385"/>
        <end position="407"/>
    </location>
</feature>
<dbReference type="InterPro" id="IPR020846">
    <property type="entry name" value="MFS_dom"/>
</dbReference>
<dbReference type="eggNOG" id="ENOG502QPK1">
    <property type="taxonomic scope" value="Eukaryota"/>
</dbReference>
<feature type="transmembrane region" description="Helical" evidence="6">
    <location>
        <begin position="69"/>
        <end position="89"/>
    </location>
</feature>
<sequence>MSFNDDILVEHANNQIFNEKPELSLSSISHYFGTRFSTLFDIPYKSQSSSVWVTMNPIPGLKQVDSRGWNFYFLGFLGWTVDAMDFFCVSATAPNIALTLNVSITQVTWGITLVLMFRSLGATIFGLASDYYGRKYTYILVCLLFVVIEIGTGFVKTYGQFLGVRALFGIAMGGFYPICATTALEDQPTKARGILSGLFLPGYNLGYIFAMAFFLAFEHTFKEGEGWRSLFWFSAGLPCILITWRFFLPETQTFIKLQEQKKILKEHDERAKVGIYKYLDKTIVTTIKTEWVLFIYLVLLMAGFNFTSHGSQDLFNTLLQKQLNIDSKTRVTIICVSNLGAIVGGLFFGQLNELLGRRLTIIICQIMAGAFLYPSFFSDHVPGIIGGYFFLNFAVMGAWGVVPIHLLELVNTNHRSFLSGVVYQLGNLASSASSTIEAQIGTQFPIGDKTGSYDYGLVMAIFCGAVFGYMIIIIILGPERYHRDLGIESDTNSIQRADDSEGASTVESKEVPEHVEQKV</sequence>
<dbReference type="PANTHER" id="PTHR23508">
    <property type="entry name" value="CARBOXYLIC ACID TRANSPORTER PROTEIN HOMOLOG"/>
    <property type="match status" value="1"/>
</dbReference>
<dbReference type="GO" id="GO:0005886">
    <property type="term" value="C:plasma membrane"/>
    <property type="evidence" value="ECO:0007669"/>
    <property type="project" value="TreeGrafter"/>
</dbReference>
<feature type="transmembrane region" description="Helical" evidence="6">
    <location>
        <begin position="331"/>
        <end position="349"/>
    </location>
</feature>
<evidence type="ECO:0000256" key="2">
    <source>
        <dbReference type="ARBA" id="ARBA00022692"/>
    </source>
</evidence>